<reference evidence="2 3" key="1">
    <citation type="journal article" date="2019" name="Emerg. Microbes Infect.">
        <title>Comprehensive subspecies identification of 175 nontuberculous mycobacteria species based on 7547 genomic profiles.</title>
        <authorList>
            <person name="Matsumoto Y."/>
            <person name="Kinjo T."/>
            <person name="Motooka D."/>
            <person name="Nabeya D."/>
            <person name="Jung N."/>
            <person name="Uechi K."/>
            <person name="Horii T."/>
            <person name="Iida T."/>
            <person name="Fujita J."/>
            <person name="Nakamura S."/>
        </authorList>
    </citation>
    <scope>NUCLEOTIDE SEQUENCE [LARGE SCALE GENOMIC DNA]</scope>
    <source>
        <strain evidence="2 3">JCM 14233</strain>
    </source>
</reference>
<dbReference type="Proteomes" id="UP000467236">
    <property type="component" value="Chromosome"/>
</dbReference>
<name>A0A7I7MRV4_9MYCO</name>
<sequence>MFVIPPTRSLLGLSDIGRSLCLKVRPMASDRGADPSPARVTPGVDDHARQARPTVLCPQGHLNAWDYKFCERCGSPIGVVPWPSEESGAPQTTPGRSRVPLVVLAATLLVVAVVVTAVAYAVTRPSRNDREEPGSARGAATAGVPWGQAEAASCPDDPVLEAESVDLTSDGLAVSAAFMSACAGGDVESNSALEVTVADGRRDVAAGRFDFSADPLRIEPGIPARRTLVFPPGMYWRTPDMLSGAPALQVTRKGRSERWAAPVGSERTTIIAAEFAAPAYGSVNAVAEEVLSELRDSDFPYVRRDISNRWVPQVSSKRVGLVAAGKTWTSADILRDHLALRQRFGGARLVWSGHWTTFSGPDFWVTVVGPAQPTAGDANRWCDSNGFGGDDCFAKFISTFVGEQGTTVYRK</sequence>
<keyword evidence="1" id="KW-0472">Membrane</keyword>
<dbReference type="AlphaFoldDB" id="A0A7I7MRV4"/>
<keyword evidence="1" id="KW-1133">Transmembrane helix</keyword>
<keyword evidence="3" id="KW-1185">Reference proteome</keyword>
<dbReference type="KEGG" id="mshj:MSHI_28210"/>
<gene>
    <name evidence="2" type="ORF">MSHI_28210</name>
</gene>
<protein>
    <submittedName>
        <fullName evidence="2">Uncharacterized protein</fullName>
    </submittedName>
</protein>
<feature type="transmembrane region" description="Helical" evidence="1">
    <location>
        <begin position="101"/>
        <end position="122"/>
    </location>
</feature>
<keyword evidence="1" id="KW-0812">Transmembrane</keyword>
<organism evidence="2 3">
    <name type="scientific">Mycobacterium shinjukuense</name>
    <dbReference type="NCBI Taxonomy" id="398694"/>
    <lineage>
        <taxon>Bacteria</taxon>
        <taxon>Bacillati</taxon>
        <taxon>Actinomycetota</taxon>
        <taxon>Actinomycetes</taxon>
        <taxon>Mycobacteriales</taxon>
        <taxon>Mycobacteriaceae</taxon>
        <taxon>Mycobacterium</taxon>
    </lineage>
</organism>
<evidence type="ECO:0000256" key="1">
    <source>
        <dbReference type="SAM" id="Phobius"/>
    </source>
</evidence>
<proteinExistence type="predicted"/>
<accession>A0A7I7MRV4</accession>
<evidence type="ECO:0000313" key="2">
    <source>
        <dbReference type="EMBL" id="BBX74915.1"/>
    </source>
</evidence>
<dbReference type="EMBL" id="AP022575">
    <property type="protein sequence ID" value="BBX74915.1"/>
    <property type="molecule type" value="Genomic_DNA"/>
</dbReference>
<evidence type="ECO:0000313" key="3">
    <source>
        <dbReference type="Proteomes" id="UP000467236"/>
    </source>
</evidence>